<feature type="binding site" evidence="4">
    <location>
        <position position="245"/>
    </location>
    <ligand>
        <name>phosphate</name>
        <dbReference type="ChEBI" id="CHEBI:43474"/>
    </ligand>
</feature>
<dbReference type="PANTHER" id="PTHR42679:SF2">
    <property type="entry name" value="S-METHYL-5'-THIOADENOSINE PHOSPHORYLASE"/>
    <property type="match status" value="1"/>
</dbReference>
<dbReference type="CDD" id="cd09010">
    <property type="entry name" value="MTAP_SsMTAPII_like_MTIP"/>
    <property type="match status" value="1"/>
</dbReference>
<dbReference type="STRING" id="1266660.A0A1G4J7G3"/>
<evidence type="ECO:0000256" key="3">
    <source>
        <dbReference type="ARBA" id="ARBA00022726"/>
    </source>
</evidence>
<comment type="function">
    <text evidence="4">Catalyzes the reversible phosphorylation of S-methyl-5'-thioadenosine (MTA) to adenine and 5-methylthioribose-1-phosphate. Involved in the breakdown of MTA, a major by-product of polyamine biosynthesis. Responsible for the first step in the methionine salvage pathway after MTA has been generated from S-adenosylmethionine. Has broad substrate specificity with 6-aminopurine nucleosides as preferred substrates.</text>
</comment>
<dbReference type="Gene3D" id="3.40.50.1580">
    <property type="entry name" value="Nucleoside phosphorylase domain"/>
    <property type="match status" value="1"/>
</dbReference>
<evidence type="ECO:0000313" key="6">
    <source>
        <dbReference type="EMBL" id="SCU85831.1"/>
    </source>
</evidence>
<evidence type="ECO:0000256" key="1">
    <source>
        <dbReference type="ARBA" id="ARBA00022676"/>
    </source>
</evidence>
<protein>
    <recommendedName>
        <fullName evidence="4">S-methyl-5'-thioadenosine phosphorylase</fullName>
        <ecNumber evidence="4">2.4.2.28</ecNumber>
    </recommendedName>
    <alternativeName>
        <fullName evidence="4">5'-methylthioadenosine phosphorylase</fullName>
        <shortName evidence="4">MTA phosphorylase</shortName>
        <shortName evidence="4">MTAP</shortName>
        <shortName evidence="4">MTAPase</shortName>
    </alternativeName>
</protein>
<comment type="pathway">
    <text evidence="4">Amino-acid biosynthesis; L-methionine biosynthesis via salvage pathway; S-methyl-5-thio-alpha-D-ribose 1-phosphate from S-methyl-5'-thioadenosine (phosphorylase route): step 1/1.</text>
</comment>
<dbReference type="EMBL" id="LT598454">
    <property type="protein sequence ID" value="SCU85831.1"/>
    <property type="molecule type" value="Genomic_DNA"/>
</dbReference>
<feature type="binding site" evidence="4">
    <location>
        <position position="244"/>
    </location>
    <ligand>
        <name>substrate</name>
    </ligand>
</feature>
<accession>A0A1G4J7G3</accession>
<evidence type="ECO:0000259" key="5">
    <source>
        <dbReference type="Pfam" id="PF01048"/>
    </source>
</evidence>
<feature type="binding site" evidence="4">
    <location>
        <begin position="268"/>
        <end position="270"/>
    </location>
    <ligand>
        <name>substrate</name>
    </ligand>
</feature>
<comment type="similarity">
    <text evidence="4">Belongs to the PNP/MTAP phosphorylase family. MTAP subfamily.</text>
</comment>
<dbReference type="GO" id="GO:0005829">
    <property type="term" value="C:cytosol"/>
    <property type="evidence" value="ECO:0007669"/>
    <property type="project" value="TreeGrafter"/>
</dbReference>
<dbReference type="GO" id="GO:0006537">
    <property type="term" value="P:glutamate biosynthetic process"/>
    <property type="evidence" value="ECO:0007669"/>
    <property type="project" value="EnsemblFungi"/>
</dbReference>
<gene>
    <name evidence="4" type="primary">MEU1</name>
    <name evidence="6" type="ORF">LADA_0D10044G</name>
</gene>
<dbReference type="Pfam" id="PF01048">
    <property type="entry name" value="PNP_UDP_1"/>
    <property type="match status" value="1"/>
</dbReference>
<name>A0A1G4J7G3_9SACH</name>
<dbReference type="OrthoDB" id="431409at2759"/>
<dbReference type="Proteomes" id="UP000190274">
    <property type="component" value="Chromosome D"/>
</dbReference>
<feature type="site" description="Important for substrate specificity" evidence="4">
    <location>
        <position position="226"/>
    </location>
</feature>
<reference evidence="6 7" key="1">
    <citation type="submission" date="2016-03" db="EMBL/GenBank/DDBJ databases">
        <authorList>
            <person name="Devillers H."/>
        </authorList>
    </citation>
    <scope>NUCLEOTIDE SEQUENCE [LARGE SCALE GENOMIC DNA]</scope>
    <source>
        <strain evidence="6">CBS 10888</strain>
    </source>
</reference>
<keyword evidence="4" id="KW-0539">Nucleus</keyword>
<organism evidence="6 7">
    <name type="scientific">Lachancea dasiensis</name>
    <dbReference type="NCBI Taxonomy" id="1072105"/>
    <lineage>
        <taxon>Eukaryota</taxon>
        <taxon>Fungi</taxon>
        <taxon>Dikarya</taxon>
        <taxon>Ascomycota</taxon>
        <taxon>Saccharomycotina</taxon>
        <taxon>Saccharomycetes</taxon>
        <taxon>Saccharomycetales</taxon>
        <taxon>Saccharomycetaceae</taxon>
        <taxon>Lachancea</taxon>
    </lineage>
</organism>
<dbReference type="EC" id="2.4.2.28" evidence="4"/>
<feature type="binding site" evidence="4">
    <location>
        <begin position="102"/>
        <end position="103"/>
    </location>
    <ligand>
        <name>phosphate</name>
        <dbReference type="ChEBI" id="CHEBI:43474"/>
    </ligand>
</feature>
<dbReference type="GO" id="GO:0019509">
    <property type="term" value="P:L-methionine salvage from methylthioadenosine"/>
    <property type="evidence" value="ECO:0007669"/>
    <property type="project" value="UniProtKB-UniRule"/>
</dbReference>
<dbReference type="InterPro" id="IPR010044">
    <property type="entry name" value="MTAP"/>
</dbReference>
<dbReference type="FunFam" id="3.40.50.1580:FF:000008">
    <property type="entry name" value="S-methyl-5'-thioadenosine phosphorylase"/>
    <property type="match status" value="1"/>
</dbReference>
<keyword evidence="7" id="KW-1185">Reference proteome</keyword>
<feature type="binding site" evidence="4">
    <location>
        <begin position="135"/>
        <end position="136"/>
    </location>
    <ligand>
        <name>phosphate</name>
        <dbReference type="ChEBI" id="CHEBI:43474"/>
    </ligand>
</feature>
<feature type="site" description="Important for substrate specificity" evidence="4">
    <location>
        <position position="281"/>
    </location>
</feature>
<feature type="domain" description="Nucleoside phosphorylase" evidence="5">
    <location>
        <begin position="48"/>
        <end position="303"/>
    </location>
</feature>
<evidence type="ECO:0000256" key="2">
    <source>
        <dbReference type="ARBA" id="ARBA00022679"/>
    </source>
</evidence>
<dbReference type="SUPFAM" id="SSF53167">
    <property type="entry name" value="Purine and uridine phosphorylases"/>
    <property type="match status" value="1"/>
</dbReference>
<evidence type="ECO:0000256" key="4">
    <source>
        <dbReference type="HAMAP-Rule" id="MF_03155"/>
    </source>
</evidence>
<keyword evidence="1 4" id="KW-0328">Glycosyltransferase</keyword>
<dbReference type="PANTHER" id="PTHR42679">
    <property type="entry name" value="S-METHYL-5'-THIOADENOSINE PHOSPHORYLASE"/>
    <property type="match status" value="1"/>
</dbReference>
<comment type="subcellular location">
    <subcellularLocation>
        <location evidence="4">Cytoplasm</location>
    </subcellularLocation>
    <subcellularLocation>
        <location evidence="4">Nucleus</location>
    </subcellularLocation>
</comment>
<evidence type="ECO:0000313" key="7">
    <source>
        <dbReference type="Proteomes" id="UP000190274"/>
    </source>
</evidence>
<dbReference type="GO" id="GO:0017061">
    <property type="term" value="F:S-methyl-5-thioadenosine phosphorylase activity"/>
    <property type="evidence" value="ECO:0007669"/>
    <property type="project" value="UniProtKB-UniRule"/>
</dbReference>
<dbReference type="AlphaFoldDB" id="A0A1G4J7G3"/>
<dbReference type="InterPro" id="IPR035994">
    <property type="entry name" value="Nucleoside_phosphorylase_sf"/>
</dbReference>
<feature type="binding site" evidence="4">
    <location>
        <position position="54"/>
    </location>
    <ligand>
        <name>phosphate</name>
        <dbReference type="ChEBI" id="CHEBI:43474"/>
    </ligand>
</feature>
<keyword evidence="4" id="KW-0963">Cytoplasm</keyword>
<proteinExistence type="inferred from homology"/>
<dbReference type="GO" id="GO:0005634">
    <property type="term" value="C:nucleus"/>
    <property type="evidence" value="ECO:0007669"/>
    <property type="project" value="UniProtKB-SubCell"/>
</dbReference>
<keyword evidence="2 4" id="KW-0808">Transferase</keyword>
<dbReference type="GO" id="GO:0003729">
    <property type="term" value="F:mRNA binding"/>
    <property type="evidence" value="ECO:0007669"/>
    <property type="project" value="EnsemblFungi"/>
</dbReference>
<sequence length="351" mass="38732">MISPPYCHNLVQFGRLVQKQSLLIAKRESSNMTHPTDIPNVFDGSVDLGIIGGTGLYKLECLEAIAILPAMATPWGTTSSPITISKVVGASDEHFHVAFISRHGLHHQYSPSTVPFRANMAALKHLQCKAVLSFSAVGSLQQHIKPRDFVLPQQIIDRTKGIRESSYLNDVGLVGHVGFGEPFSKAFAQYINQFQDVLKHSDPEDSCALHLNNETTVVCMEGPQFSTRAESKMYRMLGGDVINMSVLPEAKLARECELPYQMVCMSTDYDAWRDEAEPVTVETVMGNLHNNSSNANALASTIITHMANDMPEFMITGDGLKGSLKFSISTKPSAMSKETLAKLKFLHLDYW</sequence>
<dbReference type="UniPathway" id="UPA00904">
    <property type="reaction ID" value="UER00873"/>
</dbReference>
<dbReference type="InterPro" id="IPR000845">
    <property type="entry name" value="Nucleoside_phosphorylase_d"/>
</dbReference>
<dbReference type="HAMAP" id="MF_01963">
    <property type="entry name" value="MTAP"/>
    <property type="match status" value="1"/>
</dbReference>
<comment type="catalytic activity">
    <reaction evidence="4">
        <text>S-methyl-5'-thioadenosine + phosphate = 5-(methylsulfanyl)-alpha-D-ribose 1-phosphate + adenine</text>
        <dbReference type="Rhea" id="RHEA:11852"/>
        <dbReference type="ChEBI" id="CHEBI:16708"/>
        <dbReference type="ChEBI" id="CHEBI:17509"/>
        <dbReference type="ChEBI" id="CHEBI:43474"/>
        <dbReference type="ChEBI" id="CHEBI:58533"/>
        <dbReference type="EC" id="2.4.2.28"/>
    </reaction>
</comment>
<keyword evidence="3 4" id="KW-0660">Purine salvage</keyword>
<comment type="subunit">
    <text evidence="4">Homotrimer.</text>
</comment>
<dbReference type="GO" id="GO:0006166">
    <property type="term" value="P:purine ribonucleoside salvage"/>
    <property type="evidence" value="ECO:0007669"/>
    <property type="project" value="UniProtKB-KW"/>
</dbReference>